<dbReference type="Gene3D" id="3.40.50.2300">
    <property type="match status" value="2"/>
</dbReference>
<keyword evidence="6" id="KW-0675">Receptor</keyword>
<keyword evidence="4" id="KW-0297">G-protein coupled receptor</keyword>
<comment type="caution">
    <text evidence="10">The sequence shown here is derived from an EMBL/GenBank/DDBJ whole genome shotgun (WGS) entry which is preliminary data.</text>
</comment>
<dbReference type="PANTHER" id="PTHR10519:SF68">
    <property type="entry name" value="METABOTROPIC GLUTAMATE RECEPTOR-LIKE PROTEIN Q"/>
    <property type="match status" value="1"/>
</dbReference>
<keyword evidence="2" id="KW-0812">Transmembrane</keyword>
<keyword evidence="5" id="KW-0472">Membrane</keyword>
<dbReference type="AlphaFoldDB" id="A0A1Y2BWJ3"/>
<evidence type="ECO:0000259" key="9">
    <source>
        <dbReference type="Pfam" id="PF01094"/>
    </source>
</evidence>
<keyword evidence="11" id="KW-1185">Reference proteome</keyword>
<dbReference type="PANTHER" id="PTHR10519">
    <property type="entry name" value="GABA-B RECEPTOR"/>
    <property type="match status" value="1"/>
</dbReference>
<keyword evidence="3" id="KW-1133">Transmembrane helix</keyword>
<accession>A0A1Y2BWJ3</accession>
<dbReference type="STRING" id="329046.A0A1Y2BWJ3"/>
<dbReference type="GO" id="GO:0038039">
    <property type="term" value="C:G protein-coupled receptor heterodimeric complex"/>
    <property type="evidence" value="ECO:0007669"/>
    <property type="project" value="TreeGrafter"/>
</dbReference>
<dbReference type="Proteomes" id="UP000193642">
    <property type="component" value="Unassembled WGS sequence"/>
</dbReference>
<dbReference type="InterPro" id="IPR001828">
    <property type="entry name" value="ANF_lig-bd_rcpt"/>
</dbReference>
<dbReference type="GO" id="GO:0004965">
    <property type="term" value="F:G protein-coupled GABA receptor activity"/>
    <property type="evidence" value="ECO:0007669"/>
    <property type="project" value="InterPro"/>
</dbReference>
<evidence type="ECO:0000256" key="4">
    <source>
        <dbReference type="ARBA" id="ARBA00023040"/>
    </source>
</evidence>
<evidence type="ECO:0000313" key="10">
    <source>
        <dbReference type="EMBL" id="ORY39126.1"/>
    </source>
</evidence>
<evidence type="ECO:0000256" key="2">
    <source>
        <dbReference type="ARBA" id="ARBA00022692"/>
    </source>
</evidence>
<keyword evidence="7" id="KW-0325">Glycoprotein</keyword>
<dbReference type="EMBL" id="MCGO01000041">
    <property type="protein sequence ID" value="ORY39126.1"/>
    <property type="molecule type" value="Genomic_DNA"/>
</dbReference>
<protein>
    <submittedName>
        <fullName evidence="10">Periplasmic binding protein-like I</fullName>
    </submittedName>
</protein>
<dbReference type="OrthoDB" id="2138572at2759"/>
<evidence type="ECO:0000256" key="1">
    <source>
        <dbReference type="ARBA" id="ARBA00004370"/>
    </source>
</evidence>
<keyword evidence="8" id="KW-0807">Transducer</keyword>
<evidence type="ECO:0000256" key="6">
    <source>
        <dbReference type="ARBA" id="ARBA00023170"/>
    </source>
</evidence>
<dbReference type="Pfam" id="PF01094">
    <property type="entry name" value="ANF_receptor"/>
    <property type="match status" value="1"/>
</dbReference>
<dbReference type="GO" id="GO:0007214">
    <property type="term" value="P:gamma-aminobutyric acid signaling pathway"/>
    <property type="evidence" value="ECO:0007669"/>
    <property type="project" value="TreeGrafter"/>
</dbReference>
<dbReference type="InterPro" id="IPR002455">
    <property type="entry name" value="GPCR3_GABA-B"/>
</dbReference>
<organism evidence="10 11">
    <name type="scientific">Rhizoclosmatium globosum</name>
    <dbReference type="NCBI Taxonomy" id="329046"/>
    <lineage>
        <taxon>Eukaryota</taxon>
        <taxon>Fungi</taxon>
        <taxon>Fungi incertae sedis</taxon>
        <taxon>Chytridiomycota</taxon>
        <taxon>Chytridiomycota incertae sedis</taxon>
        <taxon>Chytridiomycetes</taxon>
        <taxon>Chytridiales</taxon>
        <taxon>Chytriomycetaceae</taxon>
        <taxon>Rhizoclosmatium</taxon>
    </lineage>
</organism>
<evidence type="ECO:0000313" key="11">
    <source>
        <dbReference type="Proteomes" id="UP000193642"/>
    </source>
</evidence>
<feature type="domain" description="Receptor ligand binding region" evidence="9">
    <location>
        <begin position="59"/>
        <end position="275"/>
    </location>
</feature>
<evidence type="ECO:0000256" key="5">
    <source>
        <dbReference type="ARBA" id="ARBA00023136"/>
    </source>
</evidence>
<proteinExistence type="predicted"/>
<name>A0A1Y2BWJ3_9FUNG</name>
<dbReference type="SUPFAM" id="SSF53822">
    <property type="entry name" value="Periplasmic binding protein-like I"/>
    <property type="match status" value="1"/>
</dbReference>
<evidence type="ECO:0000256" key="3">
    <source>
        <dbReference type="ARBA" id="ARBA00022989"/>
    </source>
</evidence>
<dbReference type="InterPro" id="IPR028082">
    <property type="entry name" value="Peripla_BP_I"/>
</dbReference>
<gene>
    <name evidence="10" type="ORF">BCR33DRAFT_418403</name>
</gene>
<evidence type="ECO:0000256" key="8">
    <source>
        <dbReference type="ARBA" id="ARBA00023224"/>
    </source>
</evidence>
<comment type="subcellular location">
    <subcellularLocation>
        <location evidence="1">Membrane</location>
    </subcellularLocation>
</comment>
<reference evidence="10 11" key="1">
    <citation type="submission" date="2016-07" db="EMBL/GenBank/DDBJ databases">
        <title>Pervasive Adenine N6-methylation of Active Genes in Fungi.</title>
        <authorList>
            <consortium name="DOE Joint Genome Institute"/>
            <person name="Mondo S.J."/>
            <person name="Dannebaum R.O."/>
            <person name="Kuo R.C."/>
            <person name="Labutti K."/>
            <person name="Haridas S."/>
            <person name="Kuo A."/>
            <person name="Salamov A."/>
            <person name="Ahrendt S.R."/>
            <person name="Lipzen A."/>
            <person name="Sullivan W."/>
            <person name="Andreopoulos W.B."/>
            <person name="Clum A."/>
            <person name="Lindquist E."/>
            <person name="Daum C."/>
            <person name="Ramamoorthy G.K."/>
            <person name="Gryganskyi A."/>
            <person name="Culley D."/>
            <person name="Magnuson J.K."/>
            <person name="James T.Y."/>
            <person name="O'Malley M.A."/>
            <person name="Stajich J.E."/>
            <person name="Spatafora J.W."/>
            <person name="Visel A."/>
            <person name="Grigoriev I.V."/>
        </authorList>
    </citation>
    <scope>NUCLEOTIDE SEQUENCE [LARGE SCALE GENOMIC DNA]</scope>
    <source>
        <strain evidence="10 11">JEL800</strain>
    </source>
</reference>
<evidence type="ECO:0000256" key="7">
    <source>
        <dbReference type="ARBA" id="ARBA00023180"/>
    </source>
</evidence>
<sequence length="342" mass="38455">MKNQSSITIGLIGPYIWIPGLQYNGSFVTSGYESINITRMSDLDQWDYSSWWFWNQKGAELAIQDINRDPTILPNTTIKIKRFNDFCPYGLTSNTALCGGQAMTTALEIYEQHPDVVAVFGDFFGGTAARTAEVFSHLKIPFCASSTVSAALLNKQIYPYFFETLTMTGFGNAIYQLLKTWNVKRVAIVSNQLNPCTDIVAALVYHGIQILQIIRLVSYKDAEYIANSLERVDARYIITCGSSRVMSDLYLTLGKMQRLVGPRYVWFTQNGFTTNGCLTGNCTADFGPEYYRLLKGVVQPYGINLNTPAMNTLQNKLVENIQKFQEPWGMKFDLDPSPTNSI</sequence>